<name>A0A2V1EBT3_9PLEO</name>
<proteinExistence type="predicted"/>
<reference evidence="1 2" key="1">
    <citation type="journal article" date="2018" name="Sci. Rep.">
        <title>Comparative genomics provides insights into the lifestyle and reveals functional heterogeneity of dark septate endophytic fungi.</title>
        <authorList>
            <person name="Knapp D.G."/>
            <person name="Nemeth J.B."/>
            <person name="Barry K."/>
            <person name="Hainaut M."/>
            <person name="Henrissat B."/>
            <person name="Johnson J."/>
            <person name="Kuo A."/>
            <person name="Lim J.H.P."/>
            <person name="Lipzen A."/>
            <person name="Nolan M."/>
            <person name="Ohm R.A."/>
            <person name="Tamas L."/>
            <person name="Grigoriev I.V."/>
            <person name="Spatafora J.W."/>
            <person name="Nagy L.G."/>
            <person name="Kovacs G.M."/>
        </authorList>
    </citation>
    <scope>NUCLEOTIDE SEQUENCE [LARGE SCALE GENOMIC DNA]</scope>
    <source>
        <strain evidence="1 2">DSE2036</strain>
    </source>
</reference>
<protein>
    <submittedName>
        <fullName evidence="1">Uncharacterized protein</fullName>
    </submittedName>
</protein>
<evidence type="ECO:0000313" key="2">
    <source>
        <dbReference type="Proteomes" id="UP000244855"/>
    </source>
</evidence>
<keyword evidence="2" id="KW-1185">Reference proteome</keyword>
<accession>A0A2V1EBT3</accession>
<gene>
    <name evidence="1" type="ORF">DM02DRAFT_150219</name>
</gene>
<sequence>MNALMIMEVLAIPTPPPSEYHTNYLGSYFHLPLRLRSQNGPPPQISIPRRT</sequence>
<dbReference type="EMBL" id="KZ805301">
    <property type="protein sequence ID" value="PVI08007.1"/>
    <property type="molecule type" value="Genomic_DNA"/>
</dbReference>
<organism evidence="1 2">
    <name type="scientific">Periconia macrospinosa</name>
    <dbReference type="NCBI Taxonomy" id="97972"/>
    <lineage>
        <taxon>Eukaryota</taxon>
        <taxon>Fungi</taxon>
        <taxon>Dikarya</taxon>
        <taxon>Ascomycota</taxon>
        <taxon>Pezizomycotina</taxon>
        <taxon>Dothideomycetes</taxon>
        <taxon>Pleosporomycetidae</taxon>
        <taxon>Pleosporales</taxon>
        <taxon>Massarineae</taxon>
        <taxon>Periconiaceae</taxon>
        <taxon>Periconia</taxon>
    </lineage>
</organism>
<evidence type="ECO:0000313" key="1">
    <source>
        <dbReference type="EMBL" id="PVI08007.1"/>
    </source>
</evidence>
<dbReference type="AlphaFoldDB" id="A0A2V1EBT3"/>
<dbReference type="Proteomes" id="UP000244855">
    <property type="component" value="Unassembled WGS sequence"/>
</dbReference>